<dbReference type="InterPro" id="IPR006671">
    <property type="entry name" value="Cyclin_N"/>
</dbReference>
<feature type="domain" description="Cyclin-like" evidence="3">
    <location>
        <begin position="236"/>
        <end position="317"/>
    </location>
</feature>
<gene>
    <name evidence="5" type="primary">CCNB2</name>
    <name evidence="5" type="synonym">LOC108931146</name>
</gene>
<dbReference type="Pfam" id="PF00134">
    <property type="entry name" value="Cyclin_N"/>
    <property type="match status" value="1"/>
</dbReference>
<dbReference type="Proteomes" id="UP000694397">
    <property type="component" value="Chromosome 7"/>
</dbReference>
<proteinExistence type="inferred from homology"/>
<organism evidence="5 6">
    <name type="scientific">Scleropages formosus</name>
    <name type="common">Asian bonytongue</name>
    <name type="synonym">Osteoglossum formosum</name>
    <dbReference type="NCBI Taxonomy" id="113540"/>
    <lineage>
        <taxon>Eukaryota</taxon>
        <taxon>Metazoa</taxon>
        <taxon>Chordata</taxon>
        <taxon>Craniata</taxon>
        <taxon>Vertebrata</taxon>
        <taxon>Euteleostomi</taxon>
        <taxon>Actinopterygii</taxon>
        <taxon>Neopterygii</taxon>
        <taxon>Teleostei</taxon>
        <taxon>Osteoglossocephala</taxon>
        <taxon>Osteoglossomorpha</taxon>
        <taxon>Osteoglossiformes</taxon>
        <taxon>Osteoglossidae</taxon>
        <taxon>Scleropages</taxon>
    </lineage>
</organism>
<dbReference type="SMART" id="SM01332">
    <property type="entry name" value="Cyclin_C"/>
    <property type="match status" value="1"/>
</dbReference>
<feature type="domain" description="Cyclin-like" evidence="3">
    <location>
        <begin position="156"/>
        <end position="223"/>
    </location>
</feature>
<dbReference type="GO" id="GO:0051301">
    <property type="term" value="P:cell division"/>
    <property type="evidence" value="ECO:0007669"/>
    <property type="project" value="UniProtKB-KW"/>
</dbReference>
<dbReference type="GeneTree" id="ENSGT00940000155405"/>
<evidence type="ECO:0000313" key="6">
    <source>
        <dbReference type="Proteomes" id="UP000694397"/>
    </source>
</evidence>
<comment type="similarity">
    <text evidence="2">Belongs to the cyclin family.</text>
</comment>
<dbReference type="SMART" id="SM00385">
    <property type="entry name" value="CYCLIN"/>
    <property type="match status" value="2"/>
</dbReference>
<evidence type="ECO:0000259" key="3">
    <source>
        <dbReference type="SMART" id="SM00385"/>
    </source>
</evidence>
<feature type="domain" description="Cyclin C-terminal" evidence="4">
    <location>
        <begin position="232"/>
        <end position="337"/>
    </location>
</feature>
<dbReference type="AlphaFoldDB" id="A0A8C9W7P0"/>
<dbReference type="Ensembl" id="ENSSFOT00015076983.1">
    <property type="protein sequence ID" value="ENSSFOP00015070300.1"/>
    <property type="gene ID" value="ENSSFOG00015014264.2"/>
</dbReference>
<dbReference type="InterPro" id="IPR013763">
    <property type="entry name" value="Cyclin-like_dom"/>
</dbReference>
<dbReference type="Pfam" id="PF02984">
    <property type="entry name" value="Cyclin_C"/>
    <property type="match status" value="1"/>
</dbReference>
<reference evidence="5 6" key="1">
    <citation type="submission" date="2019-04" db="EMBL/GenBank/DDBJ databases">
        <authorList>
            <consortium name="Wellcome Sanger Institute Data Sharing"/>
        </authorList>
    </citation>
    <scope>NUCLEOTIDE SEQUENCE [LARGE SCALE GENOMIC DNA]</scope>
</reference>
<protein>
    <submittedName>
        <fullName evidence="5">Cyclin B2</fullName>
    </submittedName>
</protein>
<dbReference type="OrthoDB" id="5590282at2759"/>
<evidence type="ECO:0000259" key="4">
    <source>
        <dbReference type="SMART" id="SM01332"/>
    </source>
</evidence>
<evidence type="ECO:0000313" key="5">
    <source>
        <dbReference type="Ensembl" id="ENSSFOP00015070300.1"/>
    </source>
</evidence>
<reference evidence="5" key="3">
    <citation type="submission" date="2025-09" db="UniProtKB">
        <authorList>
            <consortium name="Ensembl"/>
        </authorList>
    </citation>
    <scope>IDENTIFICATION</scope>
</reference>
<dbReference type="PANTHER" id="PTHR10177">
    <property type="entry name" value="CYCLINS"/>
    <property type="match status" value="1"/>
</dbReference>
<keyword evidence="6" id="KW-1185">Reference proteome</keyword>
<dbReference type="InterPro" id="IPR036915">
    <property type="entry name" value="Cyclin-like_sf"/>
</dbReference>
<name>A0A8C9W7P0_SCLFO</name>
<evidence type="ECO:0000256" key="2">
    <source>
        <dbReference type="RuleBase" id="RU000383"/>
    </source>
</evidence>
<keyword evidence="1 2" id="KW-0195">Cyclin</keyword>
<accession>A0A8C9W7P0</accession>
<dbReference type="InterPro" id="IPR039361">
    <property type="entry name" value="Cyclin"/>
</dbReference>
<evidence type="ECO:0000256" key="1">
    <source>
        <dbReference type="ARBA" id="ARBA00023127"/>
    </source>
</evidence>
<reference evidence="5" key="2">
    <citation type="submission" date="2025-08" db="UniProtKB">
        <authorList>
            <consortium name="Ensembl"/>
        </authorList>
    </citation>
    <scope>IDENTIFICATION</scope>
</reference>
<sequence>MTHLWCDSLHVPLGFSPAMVSNMISSNLTSPHTTAMERNQGSKSACPPAVAHAAPPRCIPVLQQEPQKVVQQEERIPSYADPSMKEKEEKVCNAFSDVLLPVQDVDEGDADVPQLCSEYVKDIYMYLRQLEVRQPIRPNYMQGYEINERMRALLVNWLIQVHYRFLQVQPVSQHQLQLVGVTAMLIASKYEEMYAPEVADFVYISDNAFSKAEIWKMEVLMLKDLNFDLGRPLPLHFLRRASKAGSADVEKHTLAKYLMELTLMDYDMLHYQPSETAAAALCLSQLIIDGQQWSVMQEHYAGYSEDHLKPIMQHMTKNVVKVNEGLTKHVVSKWFLLIYPCGSIWRETYLKSLKFHPFCKTAGGEVSI</sequence>
<dbReference type="InterPro" id="IPR004367">
    <property type="entry name" value="Cyclin_C-dom"/>
</dbReference>
<dbReference type="SUPFAM" id="SSF47954">
    <property type="entry name" value="Cyclin-like"/>
    <property type="match status" value="2"/>
</dbReference>
<dbReference type="Gene3D" id="1.10.472.10">
    <property type="entry name" value="Cyclin-like"/>
    <property type="match status" value="4"/>
</dbReference>